<gene>
    <name evidence="1" type="ORF">H8S77_07845</name>
</gene>
<name>A0ABR7DZ73_9BACT</name>
<accession>A0ABR7DZ73</accession>
<organism evidence="1 2">
    <name type="scientific">Parabacteroides segnis</name>
    <dbReference type="NCBI Taxonomy" id="2763058"/>
    <lineage>
        <taxon>Bacteria</taxon>
        <taxon>Pseudomonadati</taxon>
        <taxon>Bacteroidota</taxon>
        <taxon>Bacteroidia</taxon>
        <taxon>Bacteroidales</taxon>
        <taxon>Tannerellaceae</taxon>
        <taxon>Parabacteroides</taxon>
    </lineage>
</organism>
<proteinExistence type="predicted"/>
<keyword evidence="2" id="KW-1185">Reference proteome</keyword>
<evidence type="ECO:0000313" key="2">
    <source>
        <dbReference type="Proteomes" id="UP000644010"/>
    </source>
</evidence>
<comment type="caution">
    <text evidence="1">The sequence shown here is derived from an EMBL/GenBank/DDBJ whole genome shotgun (WGS) entry which is preliminary data.</text>
</comment>
<reference evidence="1 2" key="1">
    <citation type="submission" date="2020-08" db="EMBL/GenBank/DDBJ databases">
        <title>Genome public.</title>
        <authorList>
            <person name="Liu C."/>
            <person name="Sun Q."/>
        </authorList>
    </citation>
    <scope>NUCLEOTIDE SEQUENCE [LARGE SCALE GENOMIC DNA]</scope>
    <source>
        <strain evidence="1 2">BX2</strain>
    </source>
</reference>
<evidence type="ECO:0000313" key="1">
    <source>
        <dbReference type="EMBL" id="MBC5642797.1"/>
    </source>
</evidence>
<dbReference type="RefSeq" id="WP_186958950.1">
    <property type="nucleotide sequence ID" value="NZ_JACOOI010000006.1"/>
</dbReference>
<protein>
    <submittedName>
        <fullName evidence="1">Uncharacterized protein</fullName>
    </submittedName>
</protein>
<sequence>MRSVSSNEKKEVLKDWGKYFPNLSMYSPSVLLMKLDLALIGLSLIRLPRCEKYRPLLVCYPLWKKDNKENLDEPIFLFEIHGKNDIQFNIPYKTEQRDVVEAFKCTQMQVGVLLNETVYVKDLLRFFKLLFRDALIESSPVAQAKILEYKLFISIYMNDMCMIKSVKSDIERISDTWNPKLFEWKYGKVIDWRMKLFEKIENRDAFMEQISQNMSDVKISKLRSGHILL</sequence>
<dbReference type="Proteomes" id="UP000644010">
    <property type="component" value="Unassembled WGS sequence"/>
</dbReference>
<dbReference type="EMBL" id="JACOOI010000006">
    <property type="protein sequence ID" value="MBC5642797.1"/>
    <property type="molecule type" value="Genomic_DNA"/>
</dbReference>